<sequence length="58" mass="6669">MHTSPITKWDGATAYFTLANNNFAIWLMLLASIAFLIAIIWYGTHHETADFEKIKRRG</sequence>
<proteinExistence type="predicted"/>
<evidence type="ECO:0000313" key="3">
    <source>
        <dbReference type="Proteomes" id="UP000664122"/>
    </source>
</evidence>
<feature type="transmembrane region" description="Helical" evidence="1">
    <location>
        <begin position="23"/>
        <end position="43"/>
    </location>
</feature>
<gene>
    <name evidence="2" type="ORF">J1C48_15460</name>
</gene>
<dbReference type="EMBL" id="JAFMPP010000015">
    <property type="protein sequence ID" value="MBO0663975.1"/>
    <property type="molecule type" value="Genomic_DNA"/>
</dbReference>
<name>A0A939FYM9_9HYPH</name>
<dbReference type="AlphaFoldDB" id="A0A939FYM9"/>
<organism evidence="2 3">
    <name type="scientific">Jiella flava</name>
    <dbReference type="NCBI Taxonomy" id="2816857"/>
    <lineage>
        <taxon>Bacteria</taxon>
        <taxon>Pseudomonadati</taxon>
        <taxon>Pseudomonadota</taxon>
        <taxon>Alphaproteobacteria</taxon>
        <taxon>Hyphomicrobiales</taxon>
        <taxon>Aurantimonadaceae</taxon>
        <taxon>Jiella</taxon>
    </lineage>
</organism>
<keyword evidence="1" id="KW-0812">Transmembrane</keyword>
<protein>
    <submittedName>
        <fullName evidence="2">Uncharacterized protein</fullName>
    </submittedName>
</protein>
<reference evidence="2" key="1">
    <citation type="submission" date="2021-03" db="EMBL/GenBank/DDBJ databases">
        <title>Whole genome sequence of Jiella sp. CQZ9-1.</title>
        <authorList>
            <person name="Tuo L."/>
        </authorList>
    </citation>
    <scope>NUCLEOTIDE SEQUENCE</scope>
    <source>
        <strain evidence="2">CQZ9-1</strain>
    </source>
</reference>
<keyword evidence="1" id="KW-0472">Membrane</keyword>
<accession>A0A939FYM9</accession>
<evidence type="ECO:0000313" key="2">
    <source>
        <dbReference type="EMBL" id="MBO0663975.1"/>
    </source>
</evidence>
<dbReference type="Proteomes" id="UP000664122">
    <property type="component" value="Unassembled WGS sequence"/>
</dbReference>
<dbReference type="RefSeq" id="WP_207258897.1">
    <property type="nucleotide sequence ID" value="NZ_JAFMPP010000015.1"/>
</dbReference>
<keyword evidence="3" id="KW-1185">Reference proteome</keyword>
<evidence type="ECO:0000256" key="1">
    <source>
        <dbReference type="SAM" id="Phobius"/>
    </source>
</evidence>
<comment type="caution">
    <text evidence="2">The sequence shown here is derived from an EMBL/GenBank/DDBJ whole genome shotgun (WGS) entry which is preliminary data.</text>
</comment>
<keyword evidence="1" id="KW-1133">Transmembrane helix</keyword>